<name>A0AAV4IMA6_9GAST</name>
<dbReference type="AlphaFoldDB" id="A0AAV4IMA6"/>
<dbReference type="SUPFAM" id="SSF57889">
    <property type="entry name" value="Cysteine-rich domain"/>
    <property type="match status" value="1"/>
</dbReference>
<keyword evidence="6" id="KW-1185">Reference proteome</keyword>
<dbReference type="Gene3D" id="3.30.60.20">
    <property type="match status" value="1"/>
</dbReference>
<dbReference type="PANTHER" id="PTHR46075:SF2">
    <property type="entry name" value="RHO GTPASE ACTIVATING PROTEIN AT 5A, ISOFORM A"/>
    <property type="match status" value="1"/>
</dbReference>
<dbReference type="PANTHER" id="PTHR46075">
    <property type="entry name" value="CHIMERIN FAMILY MEMBER"/>
    <property type="match status" value="1"/>
</dbReference>
<sequence length="143" mass="16465">MCPRFDGETKNYKLYYDGQHFVGEKRFDCVHDLVADGLIHFYIELRAADYIKTLSQESNYEESPYMAYNKRLRTEKTSRTEATNGSVIDAGGSDYESTVIAANVIDYEKPHIFKVQNFMGHWCDYCANFMWGLIAQGVKCQGN</sequence>
<dbReference type="InterPro" id="IPR036860">
    <property type="entry name" value="SH2_dom_sf"/>
</dbReference>
<dbReference type="Proteomes" id="UP000762676">
    <property type="component" value="Unassembled WGS sequence"/>
</dbReference>
<keyword evidence="1" id="KW-0343">GTPase activation</keyword>
<evidence type="ECO:0000259" key="4">
    <source>
        <dbReference type="PROSITE" id="PS50081"/>
    </source>
</evidence>
<reference evidence="5 6" key="1">
    <citation type="journal article" date="2021" name="Elife">
        <title>Chloroplast acquisition without the gene transfer in kleptoplastic sea slugs, Plakobranchus ocellatus.</title>
        <authorList>
            <person name="Maeda T."/>
            <person name="Takahashi S."/>
            <person name="Yoshida T."/>
            <person name="Shimamura S."/>
            <person name="Takaki Y."/>
            <person name="Nagai Y."/>
            <person name="Toyoda A."/>
            <person name="Suzuki Y."/>
            <person name="Arimoto A."/>
            <person name="Ishii H."/>
            <person name="Satoh N."/>
            <person name="Nishiyama T."/>
            <person name="Hasebe M."/>
            <person name="Maruyama T."/>
            <person name="Minagawa J."/>
            <person name="Obokata J."/>
            <person name="Shigenobu S."/>
        </authorList>
    </citation>
    <scope>NUCLEOTIDE SEQUENCE [LARGE SCALE GENOMIC DNA]</scope>
</reference>
<evidence type="ECO:0000256" key="1">
    <source>
        <dbReference type="ARBA" id="ARBA00022468"/>
    </source>
</evidence>
<dbReference type="InterPro" id="IPR051854">
    <property type="entry name" value="Rho-type_GAP"/>
</dbReference>
<dbReference type="GO" id="GO:0046872">
    <property type="term" value="F:metal ion binding"/>
    <property type="evidence" value="ECO:0007669"/>
    <property type="project" value="UniProtKB-KW"/>
</dbReference>
<keyword evidence="2" id="KW-0479">Metal-binding</keyword>
<evidence type="ECO:0000313" key="6">
    <source>
        <dbReference type="Proteomes" id="UP000762676"/>
    </source>
</evidence>
<keyword evidence="3" id="KW-0862">Zinc</keyword>
<dbReference type="PROSITE" id="PS50081">
    <property type="entry name" value="ZF_DAG_PE_2"/>
    <property type="match status" value="1"/>
</dbReference>
<dbReference type="InterPro" id="IPR002219">
    <property type="entry name" value="PKC_DAG/PE"/>
</dbReference>
<dbReference type="GO" id="GO:0005096">
    <property type="term" value="F:GTPase activator activity"/>
    <property type="evidence" value="ECO:0007669"/>
    <property type="project" value="UniProtKB-KW"/>
</dbReference>
<organism evidence="5 6">
    <name type="scientific">Elysia marginata</name>
    <dbReference type="NCBI Taxonomy" id="1093978"/>
    <lineage>
        <taxon>Eukaryota</taxon>
        <taxon>Metazoa</taxon>
        <taxon>Spiralia</taxon>
        <taxon>Lophotrochozoa</taxon>
        <taxon>Mollusca</taxon>
        <taxon>Gastropoda</taxon>
        <taxon>Heterobranchia</taxon>
        <taxon>Euthyneura</taxon>
        <taxon>Panpulmonata</taxon>
        <taxon>Sacoglossa</taxon>
        <taxon>Placobranchoidea</taxon>
        <taxon>Plakobranchidae</taxon>
        <taxon>Elysia</taxon>
    </lineage>
</organism>
<dbReference type="InterPro" id="IPR046349">
    <property type="entry name" value="C1-like_sf"/>
</dbReference>
<proteinExistence type="predicted"/>
<evidence type="ECO:0000256" key="3">
    <source>
        <dbReference type="ARBA" id="ARBA00022833"/>
    </source>
</evidence>
<dbReference type="EMBL" id="BMAT01006393">
    <property type="protein sequence ID" value="GFS11778.1"/>
    <property type="molecule type" value="Genomic_DNA"/>
</dbReference>
<evidence type="ECO:0000256" key="2">
    <source>
        <dbReference type="ARBA" id="ARBA00022723"/>
    </source>
</evidence>
<evidence type="ECO:0000313" key="5">
    <source>
        <dbReference type="EMBL" id="GFS11778.1"/>
    </source>
</evidence>
<comment type="caution">
    <text evidence="5">The sequence shown here is derived from an EMBL/GenBank/DDBJ whole genome shotgun (WGS) entry which is preliminary data.</text>
</comment>
<dbReference type="SUPFAM" id="SSF55550">
    <property type="entry name" value="SH2 domain"/>
    <property type="match status" value="1"/>
</dbReference>
<accession>A0AAV4IMA6</accession>
<feature type="domain" description="Phorbol-ester/DAG-type" evidence="4">
    <location>
        <begin position="110"/>
        <end position="143"/>
    </location>
</feature>
<gene>
    <name evidence="5" type="ORF">ElyMa_003094400</name>
</gene>
<dbReference type="Gene3D" id="3.30.505.10">
    <property type="entry name" value="SH2 domain"/>
    <property type="match status" value="1"/>
</dbReference>
<protein>
    <submittedName>
        <fullName evidence="5">N-chimaerin</fullName>
    </submittedName>
</protein>